<dbReference type="AlphaFoldDB" id="A0A1I0VK37"/>
<feature type="transmembrane region" description="Helical" evidence="6">
    <location>
        <begin position="47"/>
        <end position="67"/>
    </location>
</feature>
<keyword evidence="9" id="KW-1185">Reference proteome</keyword>
<dbReference type="Proteomes" id="UP000198790">
    <property type="component" value="Unassembled WGS sequence"/>
</dbReference>
<gene>
    <name evidence="8" type="ORF">SAMN04489723_101243</name>
</gene>
<keyword evidence="3 6" id="KW-0812">Transmembrane</keyword>
<protein>
    <submittedName>
        <fullName evidence="8">Phospholipase_D-nuclease N-terminal</fullName>
    </submittedName>
</protein>
<proteinExistence type="predicted"/>
<dbReference type="EMBL" id="FOKK01000001">
    <property type="protein sequence ID" value="SFA76869.1"/>
    <property type="molecule type" value="Genomic_DNA"/>
</dbReference>
<dbReference type="STRING" id="237018.SAMN04489723_101243"/>
<reference evidence="8 9" key="1">
    <citation type="submission" date="2016-10" db="EMBL/GenBank/DDBJ databases">
        <authorList>
            <person name="de Groot N.N."/>
        </authorList>
    </citation>
    <scope>NUCLEOTIDE SEQUENCE [LARGE SCALE GENOMIC DNA]</scope>
    <source>
        <strain evidence="8 9">DSM 23399</strain>
    </source>
</reference>
<evidence type="ECO:0000256" key="1">
    <source>
        <dbReference type="ARBA" id="ARBA00004651"/>
    </source>
</evidence>
<evidence type="ECO:0000256" key="3">
    <source>
        <dbReference type="ARBA" id="ARBA00022692"/>
    </source>
</evidence>
<evidence type="ECO:0000256" key="5">
    <source>
        <dbReference type="ARBA" id="ARBA00023136"/>
    </source>
</evidence>
<evidence type="ECO:0000259" key="7">
    <source>
        <dbReference type="Pfam" id="PF13396"/>
    </source>
</evidence>
<sequence length="77" mass="8758">MTLSFIQNMGGGFMIIFLLFGILYAILWVYCLVDILRSEFKDPNMKIIWIVILLFAQGIGPLVYLAMGKSTKTTNYS</sequence>
<evidence type="ECO:0000256" key="6">
    <source>
        <dbReference type="SAM" id="Phobius"/>
    </source>
</evidence>
<feature type="domain" description="Cardiolipin synthase N-terminal" evidence="7">
    <location>
        <begin position="26"/>
        <end position="68"/>
    </location>
</feature>
<evidence type="ECO:0000313" key="8">
    <source>
        <dbReference type="EMBL" id="SFA76869.1"/>
    </source>
</evidence>
<dbReference type="GO" id="GO:0005886">
    <property type="term" value="C:plasma membrane"/>
    <property type="evidence" value="ECO:0007669"/>
    <property type="project" value="UniProtKB-SubCell"/>
</dbReference>
<dbReference type="Pfam" id="PF13396">
    <property type="entry name" value="PLDc_N"/>
    <property type="match status" value="1"/>
</dbReference>
<keyword evidence="4 6" id="KW-1133">Transmembrane helix</keyword>
<organism evidence="8 9">
    <name type="scientific">Algoriphagus aquimarinus</name>
    <dbReference type="NCBI Taxonomy" id="237018"/>
    <lineage>
        <taxon>Bacteria</taxon>
        <taxon>Pseudomonadati</taxon>
        <taxon>Bacteroidota</taxon>
        <taxon>Cytophagia</taxon>
        <taxon>Cytophagales</taxon>
        <taxon>Cyclobacteriaceae</taxon>
        <taxon>Algoriphagus</taxon>
    </lineage>
</organism>
<evidence type="ECO:0000256" key="2">
    <source>
        <dbReference type="ARBA" id="ARBA00022475"/>
    </source>
</evidence>
<accession>A0A1I0VK37</accession>
<evidence type="ECO:0000256" key="4">
    <source>
        <dbReference type="ARBA" id="ARBA00022989"/>
    </source>
</evidence>
<keyword evidence="2" id="KW-1003">Cell membrane</keyword>
<evidence type="ECO:0000313" key="9">
    <source>
        <dbReference type="Proteomes" id="UP000198790"/>
    </source>
</evidence>
<name>A0A1I0VK37_9BACT</name>
<dbReference type="RefSeq" id="WP_245786747.1">
    <property type="nucleotide sequence ID" value="NZ_CAXBKE010000019.1"/>
</dbReference>
<dbReference type="InterPro" id="IPR027379">
    <property type="entry name" value="CLS_N"/>
</dbReference>
<feature type="transmembrane region" description="Helical" evidence="6">
    <location>
        <begin position="12"/>
        <end position="35"/>
    </location>
</feature>
<keyword evidence="5 6" id="KW-0472">Membrane</keyword>
<comment type="subcellular location">
    <subcellularLocation>
        <location evidence="1">Cell membrane</location>
        <topology evidence="1">Multi-pass membrane protein</topology>
    </subcellularLocation>
</comment>